<dbReference type="InterPro" id="IPR036291">
    <property type="entry name" value="NAD(P)-bd_dom_sf"/>
</dbReference>
<evidence type="ECO:0000256" key="1">
    <source>
        <dbReference type="ARBA" id="ARBA00022450"/>
    </source>
</evidence>
<dbReference type="InterPro" id="IPR042099">
    <property type="entry name" value="ANL_N_sf"/>
</dbReference>
<dbReference type="PANTHER" id="PTHR43439:SF2">
    <property type="entry name" value="ENZYME, PUTATIVE (JCVI)-RELATED"/>
    <property type="match status" value="1"/>
</dbReference>
<keyword evidence="6" id="KW-1185">Reference proteome</keyword>
<sequence length="1026" mass="112937">MFVFQADGSPDITEVSYLEFARATDRVAHYLRPGRKGPEGQVVGLVALSDTLLYHAVTIGIMRAGMVPYPMSPRNTAVATIKLVKETACHRLVATRETLRPLIEDLEKELATDPLYVLSIEEVPPLFDIFPKIGQEKEEDPFVPYPTAQRPSLNDIVMYLHSSGSTGLPKTIAHTFRAIVHWASFPLISDVRDYKAQLRQAGMALPPFHAMCIITHLLCSLYGMTPIGLFPPTATTPKSQPVHPSPHNILEHAARTKCNGLVTVPAFLHIWANEKKAVDFLASLEFVEYGGGALPSKLGNFMAESGVHITPIYGATEFGAPIHLFRPKGYESGWEYIKFSEDINIRWVPQGDGTFESQFLTCDNHEVSVENLPDVRGYSSSDLWTPHPTRHGFWKIIMGVVMFGRDHDQPGVLVELKDIYAIDVESETEVMQARDMLWPIVEEANKVGPAFSRIFKEMVLAPSMRKAALKVYEAEIEEIYARVEAPATVESVVPPASWTKGDTEGWLTGQVEEIHPGRKFSVSGDLFDQGMDSLGATILRRRIIGAMQSNNALQMAAQRVSQTTIYDNASIGKLAVLLDALVAEPEPESEGPSQSSQKAVASMSKTEAMERTIAKYSEGFTQIAHAAESQATTGERIQEAVVLLTGSAGNLGSQLLESLIRDQKVKRVYSVTRPSKDKTAKERHVEQFTDKGFDVGLLDSEKLVFLEAEISETQFGVPQEIYEELRNSVNVIIHNAWKLDFNLSVQSFEPYVQGTRNLIDLALSGPRTSSLKFLFTSSISSASSWDSTRGPYPEEIMLDARYAVGHGYGEAKYVCERVLANSGLQATSFRIGQISGGGPNGAWATSDWVPMLIKSSIHLGSLPSAIGLASWLPTDTVSQTILDVASSATHHSALNIVHPKPVSWNHIVGAVNDVLVDEGVISEKLPILDMQTWFSLLETKAHQADAEENFHDIPAIKLLEFFRGVAQADASLQQEGDTNVESCGLTPLSTTKAQEVSSTMREVSSLGRGDAELWVKYWKNAGLFRE</sequence>
<dbReference type="Proteomes" id="UP001148786">
    <property type="component" value="Unassembled WGS sequence"/>
</dbReference>
<organism evidence="5 6">
    <name type="scientific">Agrocybe chaxingu</name>
    <dbReference type="NCBI Taxonomy" id="84603"/>
    <lineage>
        <taxon>Eukaryota</taxon>
        <taxon>Fungi</taxon>
        <taxon>Dikarya</taxon>
        <taxon>Basidiomycota</taxon>
        <taxon>Agaricomycotina</taxon>
        <taxon>Agaricomycetes</taxon>
        <taxon>Agaricomycetidae</taxon>
        <taxon>Agaricales</taxon>
        <taxon>Agaricineae</taxon>
        <taxon>Strophariaceae</taxon>
        <taxon>Agrocybe</taxon>
    </lineage>
</organism>
<dbReference type="InterPro" id="IPR020845">
    <property type="entry name" value="AMP-binding_CS"/>
</dbReference>
<feature type="domain" description="AMP-dependent synthetase/ligase" evidence="3">
    <location>
        <begin position="13"/>
        <end position="323"/>
    </location>
</feature>
<dbReference type="InterPro" id="IPR051414">
    <property type="entry name" value="Adenylate-forming_Reductase"/>
</dbReference>
<evidence type="ECO:0000259" key="3">
    <source>
        <dbReference type="Pfam" id="PF00501"/>
    </source>
</evidence>
<dbReference type="Gene3D" id="3.40.50.12780">
    <property type="entry name" value="N-terminal domain of ligase-like"/>
    <property type="match status" value="1"/>
</dbReference>
<dbReference type="SUPFAM" id="SSF56801">
    <property type="entry name" value="Acetyl-CoA synthetase-like"/>
    <property type="match status" value="1"/>
</dbReference>
<keyword evidence="2" id="KW-0597">Phosphoprotein</keyword>
<gene>
    <name evidence="5" type="ORF">NLJ89_g7204</name>
</gene>
<reference evidence="5" key="1">
    <citation type="submission" date="2022-07" db="EMBL/GenBank/DDBJ databases">
        <title>Genome Sequence of Agrocybe chaxingu.</title>
        <authorList>
            <person name="Buettner E."/>
        </authorList>
    </citation>
    <scope>NUCLEOTIDE SEQUENCE</scope>
    <source>
        <strain evidence="5">MP-N11</strain>
    </source>
</reference>
<evidence type="ECO:0000256" key="2">
    <source>
        <dbReference type="ARBA" id="ARBA00022553"/>
    </source>
</evidence>
<feature type="domain" description="Thioester reductase (TE)" evidence="4">
    <location>
        <begin position="644"/>
        <end position="881"/>
    </location>
</feature>
<accession>A0A9W8K4X3</accession>
<dbReference type="OrthoDB" id="429813at2759"/>
<dbReference type="PROSITE" id="PS00455">
    <property type="entry name" value="AMP_BINDING"/>
    <property type="match status" value="1"/>
</dbReference>
<dbReference type="Pfam" id="PF23562">
    <property type="entry name" value="AMP-binding_C_3"/>
    <property type="match status" value="1"/>
</dbReference>
<dbReference type="SUPFAM" id="SSF51735">
    <property type="entry name" value="NAD(P)-binding Rossmann-fold domains"/>
    <property type="match status" value="1"/>
</dbReference>
<evidence type="ECO:0000313" key="6">
    <source>
        <dbReference type="Proteomes" id="UP001148786"/>
    </source>
</evidence>
<dbReference type="Gene3D" id="3.40.50.720">
    <property type="entry name" value="NAD(P)-binding Rossmann-like Domain"/>
    <property type="match status" value="1"/>
</dbReference>
<name>A0A9W8K4X3_9AGAR</name>
<dbReference type="EMBL" id="JANKHO010000836">
    <property type="protein sequence ID" value="KAJ3505840.1"/>
    <property type="molecule type" value="Genomic_DNA"/>
</dbReference>
<dbReference type="Pfam" id="PF07993">
    <property type="entry name" value="NAD_binding_4"/>
    <property type="match status" value="1"/>
</dbReference>
<dbReference type="InterPro" id="IPR000873">
    <property type="entry name" value="AMP-dep_synth/lig_dom"/>
</dbReference>
<protein>
    <recommendedName>
        <fullName evidence="7">Acetyl-CoA synthetase-like protein</fullName>
    </recommendedName>
</protein>
<keyword evidence="1" id="KW-0596">Phosphopantetheine</keyword>
<evidence type="ECO:0008006" key="7">
    <source>
        <dbReference type="Google" id="ProtNLM"/>
    </source>
</evidence>
<comment type="caution">
    <text evidence="5">The sequence shown here is derived from an EMBL/GenBank/DDBJ whole genome shotgun (WGS) entry which is preliminary data.</text>
</comment>
<evidence type="ECO:0000313" key="5">
    <source>
        <dbReference type="EMBL" id="KAJ3505840.1"/>
    </source>
</evidence>
<dbReference type="AlphaFoldDB" id="A0A9W8K4X3"/>
<proteinExistence type="predicted"/>
<evidence type="ECO:0000259" key="4">
    <source>
        <dbReference type="Pfam" id="PF07993"/>
    </source>
</evidence>
<dbReference type="PANTHER" id="PTHR43439">
    <property type="entry name" value="PHENYLACETATE-COENZYME A LIGASE"/>
    <property type="match status" value="1"/>
</dbReference>
<dbReference type="InterPro" id="IPR013120">
    <property type="entry name" value="FAR_NAD-bd"/>
</dbReference>
<dbReference type="Pfam" id="PF00501">
    <property type="entry name" value="AMP-binding"/>
    <property type="match status" value="1"/>
</dbReference>